<dbReference type="InterPro" id="IPR036259">
    <property type="entry name" value="MFS_trans_sf"/>
</dbReference>
<gene>
    <name evidence="9" type="ORF">KGQ19_03380</name>
</gene>
<feature type="transmembrane region" description="Helical" evidence="7">
    <location>
        <begin position="408"/>
        <end position="428"/>
    </location>
</feature>
<evidence type="ECO:0000256" key="5">
    <source>
        <dbReference type="ARBA" id="ARBA00023136"/>
    </source>
</evidence>
<evidence type="ECO:0000313" key="9">
    <source>
        <dbReference type="EMBL" id="MBS2545903.1"/>
    </source>
</evidence>
<keyword evidence="3 7" id="KW-0812">Transmembrane</keyword>
<feature type="region of interest" description="Disordered" evidence="6">
    <location>
        <begin position="1"/>
        <end position="29"/>
    </location>
</feature>
<evidence type="ECO:0000256" key="6">
    <source>
        <dbReference type="SAM" id="MobiDB-lite"/>
    </source>
</evidence>
<evidence type="ECO:0000256" key="3">
    <source>
        <dbReference type="ARBA" id="ARBA00022692"/>
    </source>
</evidence>
<feature type="domain" description="Major facilitator superfamily (MFS) profile" evidence="8">
    <location>
        <begin position="33"/>
        <end position="431"/>
    </location>
</feature>
<keyword evidence="5 7" id="KW-0472">Membrane</keyword>
<dbReference type="SUPFAM" id="SSF103473">
    <property type="entry name" value="MFS general substrate transporter"/>
    <property type="match status" value="1"/>
</dbReference>
<name>A0ABS5KI16_9ACTN</name>
<dbReference type="Gene3D" id="1.20.1250.20">
    <property type="entry name" value="MFS general substrate transporter like domains"/>
    <property type="match status" value="1"/>
</dbReference>
<dbReference type="PANTHER" id="PTHR23505:SF52">
    <property type="entry name" value="MAJOR FACILITATOR SUPERFAMILY PROTEIN"/>
    <property type="match status" value="1"/>
</dbReference>
<dbReference type="PANTHER" id="PTHR23505">
    <property type="entry name" value="SPINSTER"/>
    <property type="match status" value="1"/>
</dbReference>
<feature type="transmembrane region" description="Helical" evidence="7">
    <location>
        <begin position="280"/>
        <end position="301"/>
    </location>
</feature>
<dbReference type="EMBL" id="JAAFYZ010000007">
    <property type="protein sequence ID" value="MBS2545903.1"/>
    <property type="molecule type" value="Genomic_DNA"/>
</dbReference>
<organism evidence="9 10">
    <name type="scientific">Catenulispora pinistramenti</name>
    <dbReference type="NCBI Taxonomy" id="2705254"/>
    <lineage>
        <taxon>Bacteria</taxon>
        <taxon>Bacillati</taxon>
        <taxon>Actinomycetota</taxon>
        <taxon>Actinomycetes</taxon>
        <taxon>Catenulisporales</taxon>
        <taxon>Catenulisporaceae</taxon>
        <taxon>Catenulispora</taxon>
    </lineage>
</organism>
<feature type="transmembrane region" description="Helical" evidence="7">
    <location>
        <begin position="157"/>
        <end position="176"/>
    </location>
</feature>
<evidence type="ECO:0000256" key="2">
    <source>
        <dbReference type="ARBA" id="ARBA00022448"/>
    </source>
</evidence>
<keyword evidence="4 7" id="KW-1133">Transmembrane helix</keyword>
<dbReference type="Pfam" id="PF07690">
    <property type="entry name" value="MFS_1"/>
    <property type="match status" value="1"/>
</dbReference>
<evidence type="ECO:0000259" key="8">
    <source>
        <dbReference type="PROSITE" id="PS50850"/>
    </source>
</evidence>
<feature type="transmembrane region" description="Helical" evidence="7">
    <location>
        <begin position="99"/>
        <end position="117"/>
    </location>
</feature>
<sequence>MSSEAALPSTDLPTDTNTDTDTGSPADPHRRRQLAILGGLLSVDNSESSLITVLFPAIRKALDVKLAGLGALTAVSKLVGAFAGPMWVSVARHRPRKQVLVLCCGAWGVFTAAAGLVQNYGQLVALVVVISLGLAGGGPLTNGLIADLFDDRTRGRAAGALYGIAFIGVGVMGPIFGALSHLHNGWRYGFLLSGLVQIGFGLATLVFLRDPGVGAAEGTPVAREVAAADSRGERARVKILLGNRTFRVMCFQRLVTGQFVLLTFGPTFMVDDRGFSTAEASLITVPVAVAYVAGTLLGGLLGDRAHHRRPRSGRIMVMQVAMFVYAPIGYALTQFHWHQFGIYLALFALLAATQSVVPGVNRPIVMSVVAPEMRGTAFGIMLSAEAVGWALTNLLTGIVGDAYSLQTAFLWFSVILMLANGALFFGLYRPYARDAAALEAALRAPLMETS</sequence>
<feature type="transmembrane region" description="Helical" evidence="7">
    <location>
        <begin position="313"/>
        <end position="332"/>
    </location>
</feature>
<evidence type="ECO:0000256" key="4">
    <source>
        <dbReference type="ARBA" id="ARBA00022989"/>
    </source>
</evidence>
<dbReference type="RefSeq" id="WP_212007556.1">
    <property type="nucleotide sequence ID" value="NZ_JAAFYZ010000007.1"/>
</dbReference>
<comment type="caution">
    <text evidence="9">The sequence shown here is derived from an EMBL/GenBank/DDBJ whole genome shotgun (WGS) entry which is preliminary data.</text>
</comment>
<dbReference type="InterPro" id="IPR044770">
    <property type="entry name" value="MFS_spinster-like"/>
</dbReference>
<evidence type="ECO:0000256" key="7">
    <source>
        <dbReference type="SAM" id="Phobius"/>
    </source>
</evidence>
<dbReference type="InterPro" id="IPR020846">
    <property type="entry name" value="MFS_dom"/>
</dbReference>
<feature type="transmembrane region" description="Helical" evidence="7">
    <location>
        <begin position="338"/>
        <end position="357"/>
    </location>
</feature>
<proteinExistence type="predicted"/>
<feature type="transmembrane region" description="Helical" evidence="7">
    <location>
        <begin position="123"/>
        <end position="145"/>
    </location>
</feature>
<evidence type="ECO:0000256" key="1">
    <source>
        <dbReference type="ARBA" id="ARBA00004651"/>
    </source>
</evidence>
<comment type="subcellular location">
    <subcellularLocation>
        <location evidence="1">Cell membrane</location>
        <topology evidence="1">Multi-pass membrane protein</topology>
    </subcellularLocation>
</comment>
<accession>A0ABS5KI16</accession>
<dbReference type="PROSITE" id="PS50850">
    <property type="entry name" value="MFS"/>
    <property type="match status" value="1"/>
</dbReference>
<dbReference type="InterPro" id="IPR011701">
    <property type="entry name" value="MFS"/>
</dbReference>
<feature type="transmembrane region" description="Helical" evidence="7">
    <location>
        <begin position="246"/>
        <end position="268"/>
    </location>
</feature>
<dbReference type="Proteomes" id="UP000730482">
    <property type="component" value="Unassembled WGS sequence"/>
</dbReference>
<protein>
    <submittedName>
        <fullName evidence="9">MFS transporter</fullName>
    </submittedName>
</protein>
<feature type="transmembrane region" description="Helical" evidence="7">
    <location>
        <begin position="188"/>
        <end position="208"/>
    </location>
</feature>
<evidence type="ECO:0000313" key="10">
    <source>
        <dbReference type="Proteomes" id="UP000730482"/>
    </source>
</evidence>
<keyword evidence="10" id="KW-1185">Reference proteome</keyword>
<feature type="transmembrane region" description="Helical" evidence="7">
    <location>
        <begin position="377"/>
        <end position="396"/>
    </location>
</feature>
<keyword evidence="2" id="KW-0813">Transport</keyword>
<reference evidence="9 10" key="1">
    <citation type="submission" date="2020-02" db="EMBL/GenBank/DDBJ databases">
        <title>Acidophilic actinobacteria isolated from forest soil.</title>
        <authorList>
            <person name="Golinska P."/>
        </authorList>
    </citation>
    <scope>NUCLEOTIDE SEQUENCE [LARGE SCALE GENOMIC DNA]</scope>
    <source>
        <strain evidence="9 10">NL8</strain>
    </source>
</reference>
<feature type="transmembrane region" description="Helical" evidence="7">
    <location>
        <begin position="66"/>
        <end position="87"/>
    </location>
</feature>
<feature type="compositionally biased region" description="Low complexity" evidence="6">
    <location>
        <begin position="10"/>
        <end position="22"/>
    </location>
</feature>